<evidence type="ECO:0000256" key="1">
    <source>
        <dbReference type="SAM" id="MobiDB-lite"/>
    </source>
</evidence>
<dbReference type="PANTHER" id="PTHR22617:SF23">
    <property type="entry name" value="CHEMOTAXIS PROTEIN CHEW"/>
    <property type="match status" value="1"/>
</dbReference>
<dbReference type="InterPro" id="IPR036061">
    <property type="entry name" value="CheW-like_dom_sf"/>
</dbReference>
<dbReference type="InterPro" id="IPR039315">
    <property type="entry name" value="CheW"/>
</dbReference>
<dbReference type="SMART" id="SM00260">
    <property type="entry name" value="CheW"/>
    <property type="match status" value="1"/>
</dbReference>
<organism evidence="3">
    <name type="scientific">uncultured delta proteobacterium</name>
    <dbReference type="NCBI Taxonomy" id="34034"/>
    <lineage>
        <taxon>Bacteria</taxon>
        <taxon>Deltaproteobacteria</taxon>
        <taxon>environmental samples</taxon>
    </lineage>
</organism>
<dbReference type="AlphaFoldDB" id="A0A212J0E0"/>
<dbReference type="Gene3D" id="2.40.50.180">
    <property type="entry name" value="CheA-289, Domain 4"/>
    <property type="match status" value="1"/>
</dbReference>
<evidence type="ECO:0000259" key="2">
    <source>
        <dbReference type="PROSITE" id="PS50851"/>
    </source>
</evidence>
<dbReference type="InterPro" id="IPR002545">
    <property type="entry name" value="CheW-lke_dom"/>
</dbReference>
<dbReference type="GO" id="GO:0005829">
    <property type="term" value="C:cytosol"/>
    <property type="evidence" value="ECO:0007669"/>
    <property type="project" value="TreeGrafter"/>
</dbReference>
<proteinExistence type="predicted"/>
<evidence type="ECO:0000313" key="3">
    <source>
        <dbReference type="EMBL" id="SBV92909.1"/>
    </source>
</evidence>
<dbReference type="EMBL" id="FLUQ01000001">
    <property type="protein sequence ID" value="SBV92909.1"/>
    <property type="molecule type" value="Genomic_DNA"/>
</dbReference>
<feature type="region of interest" description="Disordered" evidence="1">
    <location>
        <begin position="1"/>
        <end position="25"/>
    </location>
</feature>
<dbReference type="GO" id="GO:0006935">
    <property type="term" value="P:chemotaxis"/>
    <property type="evidence" value="ECO:0007669"/>
    <property type="project" value="InterPro"/>
</dbReference>
<feature type="domain" description="CheW-like" evidence="2">
    <location>
        <begin position="86"/>
        <end position="226"/>
    </location>
</feature>
<protein>
    <submittedName>
        <fullName evidence="3">CheW-like domain protein</fullName>
    </submittedName>
</protein>
<gene>
    <name evidence="3" type="ORF">KL86DPRO_10441</name>
</gene>
<sequence>MNKSPEEYFQEQNFSTDVPPDAKPGEFTDAERAFMEKYMGVEAASTLRSIGLTGPAAGTAGDAAGVTEQAAPQEEALDSILRRKPELLMVGFFLGNQEFVVPTLAVQEVIKFAPPARLPAAPSFVAGVINLRGKVTPLIRLRDILGVPVDKENENKFIIVCRRQGLQMGLMIDRVRTMYRVSQDDIEWGIETHLGANVDFISGLLKLREELVGIVSVDRIVEIVIKR</sequence>
<reference evidence="3" key="1">
    <citation type="submission" date="2016-04" db="EMBL/GenBank/DDBJ databases">
        <authorList>
            <person name="Evans L.H."/>
            <person name="Alamgir A."/>
            <person name="Owens N."/>
            <person name="Weber N.D."/>
            <person name="Virtaneva K."/>
            <person name="Barbian K."/>
            <person name="Babar A."/>
            <person name="Rosenke K."/>
        </authorList>
    </citation>
    <scope>NUCLEOTIDE SEQUENCE</scope>
    <source>
        <strain evidence="3">86</strain>
    </source>
</reference>
<dbReference type="GO" id="GO:0007165">
    <property type="term" value="P:signal transduction"/>
    <property type="evidence" value="ECO:0007669"/>
    <property type="project" value="InterPro"/>
</dbReference>
<accession>A0A212J0E0</accession>
<dbReference type="Pfam" id="PF01584">
    <property type="entry name" value="CheW"/>
    <property type="match status" value="1"/>
</dbReference>
<dbReference type="PROSITE" id="PS50851">
    <property type="entry name" value="CHEW"/>
    <property type="match status" value="1"/>
</dbReference>
<dbReference type="PANTHER" id="PTHR22617">
    <property type="entry name" value="CHEMOTAXIS SENSOR HISTIDINE KINASE-RELATED"/>
    <property type="match status" value="1"/>
</dbReference>
<dbReference type="SUPFAM" id="SSF50341">
    <property type="entry name" value="CheW-like"/>
    <property type="match status" value="1"/>
</dbReference>
<dbReference type="Gene3D" id="2.30.30.40">
    <property type="entry name" value="SH3 Domains"/>
    <property type="match status" value="1"/>
</dbReference>
<name>A0A212J0E0_9DELT</name>